<evidence type="ECO:0000313" key="2">
    <source>
        <dbReference type="EnsemblPlants" id="AUR62019526-RA:cds"/>
    </source>
</evidence>
<evidence type="ECO:0000256" key="1">
    <source>
        <dbReference type="SAM" id="MobiDB-lite"/>
    </source>
</evidence>
<reference evidence="2" key="1">
    <citation type="journal article" date="2017" name="Nature">
        <title>The genome of Chenopodium quinoa.</title>
        <authorList>
            <person name="Jarvis D.E."/>
            <person name="Ho Y.S."/>
            <person name="Lightfoot D.J."/>
            <person name="Schmoeckel S.M."/>
            <person name="Li B."/>
            <person name="Borm T.J.A."/>
            <person name="Ohyanagi H."/>
            <person name="Mineta K."/>
            <person name="Michell C.T."/>
            <person name="Saber N."/>
            <person name="Kharbatia N.M."/>
            <person name="Rupper R.R."/>
            <person name="Sharp A.R."/>
            <person name="Dally N."/>
            <person name="Boughton B.A."/>
            <person name="Woo Y.H."/>
            <person name="Gao G."/>
            <person name="Schijlen E.G.W.M."/>
            <person name="Guo X."/>
            <person name="Momin A.A."/>
            <person name="Negrao S."/>
            <person name="Al-Babili S."/>
            <person name="Gehring C."/>
            <person name="Roessner U."/>
            <person name="Jung C."/>
            <person name="Murphy K."/>
            <person name="Arold S.T."/>
            <person name="Gojobori T."/>
            <person name="van der Linden C.G."/>
            <person name="van Loo E.N."/>
            <person name="Jellen E.N."/>
            <person name="Maughan P.J."/>
            <person name="Tester M."/>
        </authorList>
    </citation>
    <scope>NUCLEOTIDE SEQUENCE [LARGE SCALE GENOMIC DNA]</scope>
    <source>
        <strain evidence="2">cv. PI 614886</strain>
    </source>
</reference>
<dbReference type="EnsemblPlants" id="AUR62019526-RA">
    <property type="protein sequence ID" value="AUR62019526-RA:cds"/>
    <property type="gene ID" value="AUR62019526"/>
</dbReference>
<dbReference type="AlphaFoldDB" id="A0A803LVM5"/>
<dbReference type="PANTHER" id="PTHR47481">
    <property type="match status" value="1"/>
</dbReference>
<name>A0A803LVM5_CHEQI</name>
<dbReference type="Proteomes" id="UP000596660">
    <property type="component" value="Unplaced"/>
</dbReference>
<dbReference type="Gramene" id="AUR62019526-RA">
    <property type="protein sequence ID" value="AUR62019526-RA:cds"/>
    <property type="gene ID" value="AUR62019526"/>
</dbReference>
<dbReference type="PANTHER" id="PTHR47481:SF42">
    <property type="entry name" value="RHO GTPASE-ACTIVATING PROTEIN GACK-LIKE"/>
    <property type="match status" value="1"/>
</dbReference>
<feature type="compositionally biased region" description="Polar residues" evidence="1">
    <location>
        <begin position="184"/>
        <end position="199"/>
    </location>
</feature>
<sequence>MAEQKIHPATLVTNIKNCIPIVLDYDGTQYNNWSTLFQLHCRTNLAIDHIIPPVVDEKEKAPEISDKALWQRLDGIVRQWIYNTISNDLNSIIDLDDNAIDAWKRLKNFFLNNKMVLQLFKGLSEEYKPFRTSVRHLNPLPSFDTLRSMLELKEQGNTANVVAESLAEAHVSHSSSVVHNQIGENVPNSTYYHGANTRSGGRKNNKNKGGGGKNKSVAGNGGWNNQQ</sequence>
<evidence type="ECO:0000313" key="3">
    <source>
        <dbReference type="Proteomes" id="UP000596660"/>
    </source>
</evidence>
<proteinExistence type="predicted"/>
<feature type="region of interest" description="Disordered" evidence="1">
    <location>
        <begin position="184"/>
        <end position="227"/>
    </location>
</feature>
<accession>A0A803LVM5</accession>
<reference evidence="2" key="2">
    <citation type="submission" date="2021-03" db="UniProtKB">
        <authorList>
            <consortium name="EnsemblPlants"/>
        </authorList>
    </citation>
    <scope>IDENTIFICATION</scope>
</reference>
<organism evidence="2 3">
    <name type="scientific">Chenopodium quinoa</name>
    <name type="common">Quinoa</name>
    <dbReference type="NCBI Taxonomy" id="63459"/>
    <lineage>
        <taxon>Eukaryota</taxon>
        <taxon>Viridiplantae</taxon>
        <taxon>Streptophyta</taxon>
        <taxon>Embryophyta</taxon>
        <taxon>Tracheophyta</taxon>
        <taxon>Spermatophyta</taxon>
        <taxon>Magnoliopsida</taxon>
        <taxon>eudicotyledons</taxon>
        <taxon>Gunneridae</taxon>
        <taxon>Pentapetalae</taxon>
        <taxon>Caryophyllales</taxon>
        <taxon>Chenopodiaceae</taxon>
        <taxon>Chenopodioideae</taxon>
        <taxon>Atripliceae</taxon>
        <taxon>Chenopodium</taxon>
    </lineage>
</organism>
<keyword evidence="3" id="KW-1185">Reference proteome</keyword>
<protein>
    <submittedName>
        <fullName evidence="2">Uncharacterized protein</fullName>
    </submittedName>
</protein>